<keyword evidence="3" id="KW-1185">Reference proteome</keyword>
<dbReference type="InterPro" id="IPR029045">
    <property type="entry name" value="ClpP/crotonase-like_dom_sf"/>
</dbReference>
<dbReference type="InterPro" id="IPR001753">
    <property type="entry name" value="Enoyl-CoA_hydra/iso"/>
</dbReference>
<evidence type="ECO:0000313" key="3">
    <source>
        <dbReference type="Proteomes" id="UP000295673"/>
    </source>
</evidence>
<dbReference type="SUPFAM" id="SSF52096">
    <property type="entry name" value="ClpP/crotonase"/>
    <property type="match status" value="1"/>
</dbReference>
<dbReference type="OrthoDB" id="7619812at2"/>
<protein>
    <submittedName>
        <fullName evidence="2">Short chain enoyl-CoA hydratase /enoyl-CoA hydratase</fullName>
    </submittedName>
</protein>
<comment type="caution">
    <text evidence="2">The sequence shown here is derived from an EMBL/GenBank/DDBJ whole genome shotgun (WGS) entry which is preliminary data.</text>
</comment>
<dbReference type="RefSeq" id="WP_132860172.1">
    <property type="nucleotide sequence ID" value="NZ_SMGR01000001.1"/>
</dbReference>
<evidence type="ECO:0000256" key="1">
    <source>
        <dbReference type="ARBA" id="ARBA00005254"/>
    </source>
</evidence>
<dbReference type="AlphaFoldDB" id="A0A4R1NY55"/>
<gene>
    <name evidence="2" type="ORF">BXY66_2277</name>
</gene>
<name>A0A4R1NY55_9RHOB</name>
<organism evidence="2 3">
    <name type="scientific">Shimia isoporae</name>
    <dbReference type="NCBI Taxonomy" id="647720"/>
    <lineage>
        <taxon>Bacteria</taxon>
        <taxon>Pseudomonadati</taxon>
        <taxon>Pseudomonadota</taxon>
        <taxon>Alphaproteobacteria</taxon>
        <taxon>Rhodobacterales</taxon>
        <taxon>Roseobacteraceae</taxon>
    </lineage>
</organism>
<dbReference type="GO" id="GO:0003824">
    <property type="term" value="F:catalytic activity"/>
    <property type="evidence" value="ECO:0007669"/>
    <property type="project" value="UniProtKB-ARBA"/>
</dbReference>
<comment type="similarity">
    <text evidence="1">Belongs to the enoyl-CoA hydratase/isomerase family.</text>
</comment>
<dbReference type="CDD" id="cd06558">
    <property type="entry name" value="crotonase-like"/>
    <property type="match status" value="1"/>
</dbReference>
<dbReference type="Proteomes" id="UP000295673">
    <property type="component" value="Unassembled WGS sequence"/>
</dbReference>
<dbReference type="EMBL" id="SMGR01000001">
    <property type="protein sequence ID" value="TCL10208.1"/>
    <property type="molecule type" value="Genomic_DNA"/>
</dbReference>
<dbReference type="Gene3D" id="3.90.226.10">
    <property type="entry name" value="2-enoyl-CoA Hydratase, Chain A, domain 1"/>
    <property type="match status" value="1"/>
</dbReference>
<sequence length="254" mass="26960">MTENAILQERQGNALILTLNDPKRLNPIGAATRSALSNALEEAEADPSLRAIIITGAGGNFSSGGDISTMDAPQRLKRINFERVKHLANQITGASVPVIGAVEGWAAGAGMALAMLCDTVIAGKSARFMSAFPKIGLMPDYGLLGSLPARVGQSRARQIMLYAKPVGAEDGHNYGMVDNLCEDGEAVAEALKLAQHIETLAPGALRAIKAFDSGRLDRAIDYERDVQPGLLDSENAQEGRAAFFEKRPANFKAD</sequence>
<proteinExistence type="inferred from homology"/>
<dbReference type="Pfam" id="PF00378">
    <property type="entry name" value="ECH_1"/>
    <property type="match status" value="1"/>
</dbReference>
<reference evidence="2 3" key="1">
    <citation type="submission" date="2019-03" db="EMBL/GenBank/DDBJ databases">
        <title>Genomic Encyclopedia of Archaeal and Bacterial Type Strains, Phase II (KMG-II): from individual species to whole genera.</title>
        <authorList>
            <person name="Goeker M."/>
        </authorList>
    </citation>
    <scope>NUCLEOTIDE SEQUENCE [LARGE SCALE GENOMIC DNA]</scope>
    <source>
        <strain evidence="2 3">DSM 26433</strain>
    </source>
</reference>
<dbReference type="PANTHER" id="PTHR43802:SF1">
    <property type="entry name" value="IP11341P-RELATED"/>
    <property type="match status" value="1"/>
</dbReference>
<evidence type="ECO:0000313" key="2">
    <source>
        <dbReference type="EMBL" id="TCL10208.1"/>
    </source>
</evidence>
<accession>A0A4R1NY55</accession>
<dbReference type="PANTHER" id="PTHR43802">
    <property type="entry name" value="ENOYL-COA HYDRATASE"/>
    <property type="match status" value="1"/>
</dbReference>
<dbReference type="Gene3D" id="1.10.12.10">
    <property type="entry name" value="Lyase 2-enoyl-coa Hydratase, Chain A, domain 2"/>
    <property type="match status" value="1"/>
</dbReference>
<dbReference type="InterPro" id="IPR014748">
    <property type="entry name" value="Enoyl-CoA_hydra_C"/>
</dbReference>